<proteinExistence type="predicted"/>
<sequence length="142" mass="14959">MGGSRSDDISGATYSPRSSGRPIPKRGQLASLAVGVPKRKGQIGKLGLSLIDFENFEKKKARRQLGKQGLNRQFPLGGISVILPSGTSGTEMAGNSIKAINGGDLSRKYSDRLIPKRGQVTMGILAGIAHSVTSLFSHGGRK</sequence>
<feature type="region of interest" description="Disordered" evidence="1">
    <location>
        <begin position="1"/>
        <end position="27"/>
    </location>
</feature>
<dbReference type="EMBL" id="JAGKQH010000003">
    <property type="protein sequence ID" value="KAG6603714.1"/>
    <property type="molecule type" value="Genomic_DNA"/>
</dbReference>
<evidence type="ECO:0000256" key="1">
    <source>
        <dbReference type="SAM" id="MobiDB-lite"/>
    </source>
</evidence>
<feature type="non-terminal residue" evidence="2">
    <location>
        <position position="1"/>
    </location>
</feature>
<keyword evidence="3" id="KW-1185">Reference proteome</keyword>
<accession>A0AAV6NVG9</accession>
<evidence type="ECO:0000313" key="3">
    <source>
        <dbReference type="Proteomes" id="UP000685013"/>
    </source>
</evidence>
<dbReference type="AlphaFoldDB" id="A0AAV6NVG9"/>
<comment type="caution">
    <text evidence="2">The sequence shown here is derived from an EMBL/GenBank/DDBJ whole genome shotgun (WGS) entry which is preliminary data.</text>
</comment>
<dbReference type="PANTHER" id="PTHR36615">
    <property type="entry name" value="PROTEIN, PUTATIVE-RELATED"/>
    <property type="match status" value="1"/>
</dbReference>
<evidence type="ECO:0000313" key="2">
    <source>
        <dbReference type="EMBL" id="KAG6603714.1"/>
    </source>
</evidence>
<protein>
    <submittedName>
        <fullName evidence="2">Uncharacterized protein</fullName>
    </submittedName>
</protein>
<dbReference type="Proteomes" id="UP000685013">
    <property type="component" value="Chromosome 3"/>
</dbReference>
<gene>
    <name evidence="2" type="ORF">SDJN03_04323</name>
</gene>
<dbReference type="PANTHER" id="PTHR36615:SF7">
    <property type="entry name" value="PROTEIN, PUTATIVE-RELATED"/>
    <property type="match status" value="1"/>
</dbReference>
<name>A0AAV6NVG9_9ROSI</name>
<reference evidence="2 3" key="1">
    <citation type="journal article" date="2021" name="Hortic Res">
        <title>The domestication of Cucurbita argyrosperma as revealed by the genome of its wild relative.</title>
        <authorList>
            <person name="Barrera-Redondo J."/>
            <person name="Sanchez-de la Vega G."/>
            <person name="Aguirre-Liguori J.A."/>
            <person name="Castellanos-Morales G."/>
            <person name="Gutierrez-Guerrero Y.T."/>
            <person name="Aguirre-Dugua X."/>
            <person name="Aguirre-Planter E."/>
            <person name="Tenaillon M.I."/>
            <person name="Lira-Saade R."/>
            <person name="Eguiarte L.E."/>
        </authorList>
    </citation>
    <scope>NUCLEOTIDE SEQUENCE [LARGE SCALE GENOMIC DNA]</scope>
    <source>
        <strain evidence="2">JBR-2021</strain>
    </source>
</reference>
<organism evidence="2 3">
    <name type="scientific">Cucurbita argyrosperma subsp. sororia</name>
    <dbReference type="NCBI Taxonomy" id="37648"/>
    <lineage>
        <taxon>Eukaryota</taxon>
        <taxon>Viridiplantae</taxon>
        <taxon>Streptophyta</taxon>
        <taxon>Embryophyta</taxon>
        <taxon>Tracheophyta</taxon>
        <taxon>Spermatophyta</taxon>
        <taxon>Magnoliopsida</taxon>
        <taxon>eudicotyledons</taxon>
        <taxon>Gunneridae</taxon>
        <taxon>Pentapetalae</taxon>
        <taxon>rosids</taxon>
        <taxon>fabids</taxon>
        <taxon>Cucurbitales</taxon>
        <taxon>Cucurbitaceae</taxon>
        <taxon>Cucurbiteae</taxon>
        <taxon>Cucurbita</taxon>
    </lineage>
</organism>